<sequence>MSLMMISSSWTLTAFKLMVYLPVIRVKYNLTTNRDRCRRYHKIEDQWLLYCCCMSHGLYRRKGFRFLSILTFTYLVRSWGYPKDPFED</sequence>
<evidence type="ECO:0000313" key="2">
    <source>
        <dbReference type="EMBL" id="KAE8399379.1"/>
    </source>
</evidence>
<dbReference type="EMBL" id="ML736835">
    <property type="protein sequence ID" value="KAE8399379.1"/>
    <property type="molecule type" value="Genomic_DNA"/>
</dbReference>
<keyword evidence="1" id="KW-0472">Membrane</keyword>
<gene>
    <name evidence="2" type="ORF">BDV37DRAFT_233060</name>
</gene>
<dbReference type="RefSeq" id="XP_031936698.1">
    <property type="nucleotide sequence ID" value="XM_032080381.1"/>
</dbReference>
<evidence type="ECO:0000313" key="3">
    <source>
        <dbReference type="Proteomes" id="UP000325579"/>
    </source>
</evidence>
<dbReference type="Proteomes" id="UP000325579">
    <property type="component" value="Unassembled WGS sequence"/>
</dbReference>
<feature type="transmembrane region" description="Helical" evidence="1">
    <location>
        <begin position="64"/>
        <end position="81"/>
    </location>
</feature>
<name>A0A5N7CZB6_9EURO</name>
<evidence type="ECO:0000256" key="1">
    <source>
        <dbReference type="SAM" id="Phobius"/>
    </source>
</evidence>
<keyword evidence="1" id="KW-0812">Transmembrane</keyword>
<dbReference type="AlphaFoldDB" id="A0A5N7CZB6"/>
<reference evidence="2 3" key="1">
    <citation type="submission" date="2019-04" db="EMBL/GenBank/DDBJ databases">
        <authorList>
            <consortium name="DOE Joint Genome Institute"/>
            <person name="Mondo S."/>
            <person name="Kjaerbolling I."/>
            <person name="Vesth T."/>
            <person name="Frisvad J.C."/>
            <person name="Nybo J.L."/>
            <person name="Theobald S."/>
            <person name="Kildgaard S."/>
            <person name="Isbrandt T."/>
            <person name="Kuo A."/>
            <person name="Sato A."/>
            <person name="Lyhne E.K."/>
            <person name="Kogle M.E."/>
            <person name="Wiebenga A."/>
            <person name="Kun R.S."/>
            <person name="Lubbers R.J."/>
            <person name="Makela M.R."/>
            <person name="Barry K."/>
            <person name="Chovatia M."/>
            <person name="Clum A."/>
            <person name="Daum C."/>
            <person name="Haridas S."/>
            <person name="He G."/>
            <person name="LaButti K."/>
            <person name="Lipzen A."/>
            <person name="Riley R."/>
            <person name="Salamov A."/>
            <person name="Simmons B.A."/>
            <person name="Magnuson J.K."/>
            <person name="Henrissat B."/>
            <person name="Mortensen U.H."/>
            <person name="Larsen T.O."/>
            <person name="Devries R.P."/>
            <person name="Grigoriev I.V."/>
            <person name="Machida M."/>
            <person name="Baker S.E."/>
            <person name="Andersen M.R."/>
            <person name="Cantor M.N."/>
            <person name="Hua S.X."/>
        </authorList>
    </citation>
    <scope>NUCLEOTIDE SEQUENCE [LARGE SCALE GENOMIC DNA]</scope>
    <source>
        <strain evidence="2 3">CBS 119388</strain>
    </source>
</reference>
<proteinExistence type="predicted"/>
<keyword evidence="3" id="KW-1185">Reference proteome</keyword>
<dbReference type="GeneID" id="43665072"/>
<protein>
    <submittedName>
        <fullName evidence="2">Uncharacterized protein</fullName>
    </submittedName>
</protein>
<keyword evidence="1" id="KW-1133">Transmembrane helix</keyword>
<organism evidence="2 3">
    <name type="scientific">Aspergillus pseudonomiae</name>
    <dbReference type="NCBI Taxonomy" id="1506151"/>
    <lineage>
        <taxon>Eukaryota</taxon>
        <taxon>Fungi</taxon>
        <taxon>Dikarya</taxon>
        <taxon>Ascomycota</taxon>
        <taxon>Pezizomycotina</taxon>
        <taxon>Eurotiomycetes</taxon>
        <taxon>Eurotiomycetidae</taxon>
        <taxon>Eurotiales</taxon>
        <taxon>Aspergillaceae</taxon>
        <taxon>Aspergillus</taxon>
        <taxon>Aspergillus subgen. Circumdati</taxon>
    </lineage>
</organism>
<accession>A0A5N7CZB6</accession>
<feature type="transmembrane region" description="Helical" evidence="1">
    <location>
        <begin position="6"/>
        <end position="24"/>
    </location>
</feature>